<comment type="caution">
    <text evidence="1">The sequence shown here is derived from an EMBL/GenBank/DDBJ whole genome shotgun (WGS) entry which is preliminary data.</text>
</comment>
<gene>
    <name evidence="1" type="ORF">Goshw_002726</name>
</gene>
<proteinExistence type="predicted"/>
<organism evidence="1 2">
    <name type="scientific">Gossypium schwendimanii</name>
    <name type="common">Cotton</name>
    <dbReference type="NCBI Taxonomy" id="34291"/>
    <lineage>
        <taxon>Eukaryota</taxon>
        <taxon>Viridiplantae</taxon>
        <taxon>Streptophyta</taxon>
        <taxon>Embryophyta</taxon>
        <taxon>Tracheophyta</taxon>
        <taxon>Spermatophyta</taxon>
        <taxon>Magnoliopsida</taxon>
        <taxon>eudicotyledons</taxon>
        <taxon>Gunneridae</taxon>
        <taxon>Pentapetalae</taxon>
        <taxon>rosids</taxon>
        <taxon>malvids</taxon>
        <taxon>Malvales</taxon>
        <taxon>Malvaceae</taxon>
        <taxon>Malvoideae</taxon>
        <taxon>Gossypium</taxon>
    </lineage>
</organism>
<dbReference type="AlphaFoldDB" id="A0A7J9NCQ0"/>
<evidence type="ECO:0000313" key="1">
    <source>
        <dbReference type="EMBL" id="MBA0880379.1"/>
    </source>
</evidence>
<sequence>MMEILVQTGLKKLVTGKKLENLNQTEWKELDDLYVIQLYLVNMVLQEVLMEKTSFALWKMLETLYATKSLANCLVLKQRLSMFRMNEGELLRDHISQFITLLNNLKNVEIQIDD</sequence>
<dbReference type="EMBL" id="JABFAF010277350">
    <property type="protein sequence ID" value="MBA0880379.1"/>
    <property type="molecule type" value="Genomic_DNA"/>
</dbReference>
<protein>
    <recommendedName>
        <fullName evidence="3">Reverse transcriptase Ty1/copia-type domain-containing protein</fullName>
    </recommendedName>
</protein>
<dbReference type="Pfam" id="PF14223">
    <property type="entry name" value="Retrotran_gag_2"/>
    <property type="match status" value="1"/>
</dbReference>
<evidence type="ECO:0008006" key="3">
    <source>
        <dbReference type="Google" id="ProtNLM"/>
    </source>
</evidence>
<name>A0A7J9NCQ0_GOSSC</name>
<evidence type="ECO:0000313" key="2">
    <source>
        <dbReference type="Proteomes" id="UP000593576"/>
    </source>
</evidence>
<dbReference type="OrthoDB" id="992808at2759"/>
<reference evidence="1 2" key="1">
    <citation type="journal article" date="2019" name="Genome Biol. Evol.">
        <title>Insights into the evolution of the New World diploid cottons (Gossypium, subgenus Houzingenia) based on genome sequencing.</title>
        <authorList>
            <person name="Grover C.E."/>
            <person name="Arick M.A. 2nd"/>
            <person name="Thrash A."/>
            <person name="Conover J.L."/>
            <person name="Sanders W.S."/>
            <person name="Peterson D.G."/>
            <person name="Frelichowski J.E."/>
            <person name="Scheffler J.A."/>
            <person name="Scheffler B.E."/>
            <person name="Wendel J.F."/>
        </authorList>
    </citation>
    <scope>NUCLEOTIDE SEQUENCE [LARGE SCALE GENOMIC DNA]</scope>
    <source>
        <strain evidence="1">1</strain>
        <tissue evidence="1">Leaf</tissue>
    </source>
</reference>
<dbReference type="Proteomes" id="UP000593576">
    <property type="component" value="Unassembled WGS sequence"/>
</dbReference>
<accession>A0A7J9NCQ0</accession>
<keyword evidence="2" id="KW-1185">Reference proteome</keyword>